<evidence type="ECO:0008006" key="3">
    <source>
        <dbReference type="Google" id="ProtNLM"/>
    </source>
</evidence>
<evidence type="ECO:0000313" key="2">
    <source>
        <dbReference type="Proteomes" id="UP000634805"/>
    </source>
</evidence>
<name>A0A811TBD1_9EURY</name>
<reference evidence="1" key="1">
    <citation type="submission" date="2020-10" db="EMBL/GenBank/DDBJ databases">
        <authorList>
            <person name="Hahn C.J."/>
            <person name="Laso-Perez R."/>
            <person name="Vulcano F."/>
            <person name="Vaziourakis K.-M."/>
            <person name="Stokke R."/>
            <person name="Steen I.H."/>
            <person name="Teske A."/>
            <person name="Boetius A."/>
            <person name="Liebeke M."/>
            <person name="Amann R."/>
            <person name="Knittel K."/>
        </authorList>
    </citation>
    <scope>NUCLEOTIDE SEQUENCE</scope>
    <source>
        <strain evidence="1">Gfbio:e3339647-f889-4370-9287-4fb5cb688e4c:AG392D22_GoMArc1</strain>
    </source>
</reference>
<gene>
    <name evidence="1" type="ORF">EMLJLAPB_00869</name>
</gene>
<dbReference type="Proteomes" id="UP000634805">
    <property type="component" value="Unassembled WGS sequence"/>
</dbReference>
<dbReference type="AlphaFoldDB" id="A0A811TBD1"/>
<comment type="caution">
    <text evidence="1">The sequence shown here is derived from an EMBL/GenBank/DDBJ whole genome shotgun (WGS) entry which is preliminary data.</text>
</comment>
<evidence type="ECO:0000313" key="1">
    <source>
        <dbReference type="EMBL" id="CAD6494644.1"/>
    </source>
</evidence>
<organism evidence="1 2">
    <name type="scientific">Candidatus Argoarchaeum ethanivorans</name>
    <dbReference type="NCBI Taxonomy" id="2608793"/>
    <lineage>
        <taxon>Archaea</taxon>
        <taxon>Methanobacteriati</taxon>
        <taxon>Methanobacteriota</taxon>
        <taxon>Stenosarchaea group</taxon>
        <taxon>Methanomicrobia</taxon>
        <taxon>Methanosarcinales</taxon>
        <taxon>Methanosarcinales incertae sedis</taxon>
        <taxon>GOM Arc I cluster</taxon>
        <taxon>Candidatus Argoarchaeum</taxon>
    </lineage>
</organism>
<sequence length="176" mass="21123">MKRNTYFFVAFSVGKRIQESCGRMMKKLSGRTEQPSLQTKMEIFTDGNDDYTYVLPDYYADTCIDYGQLVKIRKNGRVVRKEKRIIYGNPDPGDIETTDVENYNGILRERIGRLVRKTKCFSKRRQMLEYSLHVFQFYWNFINEFKRRTTPAMLEGLADHLWTWHEFFYFQSTILD</sequence>
<protein>
    <recommendedName>
        <fullName evidence="3">IS1 transposase</fullName>
    </recommendedName>
</protein>
<accession>A0A811TBD1</accession>
<proteinExistence type="predicted"/>
<dbReference type="EMBL" id="CAJHIS010000027">
    <property type="protein sequence ID" value="CAD6494644.1"/>
    <property type="molecule type" value="Genomic_DNA"/>
</dbReference>